<dbReference type="EMBL" id="BRPK01000018">
    <property type="protein sequence ID" value="GLB44713.1"/>
    <property type="molecule type" value="Genomic_DNA"/>
</dbReference>
<dbReference type="OrthoDB" id="192148at2759"/>
<evidence type="ECO:0000313" key="3">
    <source>
        <dbReference type="Proteomes" id="UP001063166"/>
    </source>
</evidence>
<sequence length="296" mass="32722">MSHRTPERPTSDRRSQVVGRGLDISEVVLATLRDAARLAPIPYLQQSATLALGIVQITQGVRNNKTAFSRLASDACELVYAILCTTPLEKGGTLSRAYLDHLQDLVKTLAEIERFATKETSRNTIIRIIKHKADLDTIKEYREKLRHSLDVFGLKSSISTHDNLCRIEEMMLEMRDVKRGDLRREGLVQGEAETWAGEPAGSTAAHQGQQVGRGFPQYGLPPLSSQNPFFPPQNPFPPLQAMHGHYLSRGGVQNTYSGSVFNTGNSGNTTTTIVSDSNNDNSVRISRGPVGRGRRW</sequence>
<comment type="caution">
    <text evidence="2">The sequence shown here is derived from an EMBL/GenBank/DDBJ whole genome shotgun (WGS) entry which is preliminary data.</text>
</comment>
<organism evidence="2 3">
    <name type="scientific">Lyophyllum shimeji</name>
    <name type="common">Hon-shimeji</name>
    <name type="synonym">Tricholoma shimeji</name>
    <dbReference type="NCBI Taxonomy" id="47721"/>
    <lineage>
        <taxon>Eukaryota</taxon>
        <taxon>Fungi</taxon>
        <taxon>Dikarya</taxon>
        <taxon>Basidiomycota</taxon>
        <taxon>Agaricomycotina</taxon>
        <taxon>Agaricomycetes</taxon>
        <taxon>Agaricomycetidae</taxon>
        <taxon>Agaricales</taxon>
        <taxon>Tricholomatineae</taxon>
        <taxon>Lyophyllaceae</taxon>
        <taxon>Lyophyllum</taxon>
    </lineage>
</organism>
<dbReference type="Gene3D" id="1.20.930.20">
    <property type="entry name" value="Adaptor protein Cbl, N-terminal domain"/>
    <property type="match status" value="1"/>
</dbReference>
<proteinExistence type="predicted"/>
<feature type="compositionally biased region" description="Polar residues" evidence="1">
    <location>
        <begin position="273"/>
        <end position="284"/>
    </location>
</feature>
<dbReference type="InterPro" id="IPR036537">
    <property type="entry name" value="Adaptor_Cbl_N_dom_sf"/>
</dbReference>
<dbReference type="InterPro" id="IPR059179">
    <property type="entry name" value="MLKL-like_MCAfunc"/>
</dbReference>
<reference evidence="2" key="1">
    <citation type="submission" date="2022-07" db="EMBL/GenBank/DDBJ databases">
        <title>The genome of Lyophyllum shimeji provides insight into the initial evolution of ectomycorrhizal fungal genome.</title>
        <authorList>
            <person name="Kobayashi Y."/>
            <person name="Shibata T."/>
            <person name="Hirakawa H."/>
            <person name="Shigenobu S."/>
            <person name="Nishiyama T."/>
            <person name="Yamada A."/>
            <person name="Hasebe M."/>
            <person name="Kawaguchi M."/>
        </authorList>
    </citation>
    <scope>NUCLEOTIDE SEQUENCE</scope>
    <source>
        <strain evidence="2">AT787</strain>
    </source>
</reference>
<evidence type="ECO:0000256" key="1">
    <source>
        <dbReference type="SAM" id="MobiDB-lite"/>
    </source>
</evidence>
<protein>
    <submittedName>
        <fullName evidence="2">Uncharacterized protein</fullName>
    </submittedName>
</protein>
<feature type="region of interest" description="Disordered" evidence="1">
    <location>
        <begin position="263"/>
        <end position="296"/>
    </location>
</feature>
<name>A0A9P3PZ72_LYOSH</name>
<keyword evidence="3" id="KW-1185">Reference proteome</keyword>
<dbReference type="Proteomes" id="UP001063166">
    <property type="component" value="Unassembled WGS sequence"/>
</dbReference>
<gene>
    <name evidence="2" type="ORF">LshimejAT787_1800500</name>
</gene>
<dbReference type="GO" id="GO:0007166">
    <property type="term" value="P:cell surface receptor signaling pathway"/>
    <property type="evidence" value="ECO:0007669"/>
    <property type="project" value="InterPro"/>
</dbReference>
<dbReference type="AlphaFoldDB" id="A0A9P3PZ72"/>
<accession>A0A9P3PZ72</accession>
<dbReference type="CDD" id="cd21037">
    <property type="entry name" value="MLKL_NTD"/>
    <property type="match status" value="1"/>
</dbReference>
<feature type="compositionally biased region" description="Low complexity" evidence="1">
    <location>
        <begin position="263"/>
        <end position="272"/>
    </location>
</feature>
<evidence type="ECO:0000313" key="2">
    <source>
        <dbReference type="EMBL" id="GLB44713.1"/>
    </source>
</evidence>